<dbReference type="InterPro" id="IPR028053">
    <property type="entry name" value="Membr_insert_YidC_N"/>
</dbReference>
<dbReference type="CDD" id="cd19961">
    <property type="entry name" value="EcYidC-like_peri"/>
    <property type="match status" value="1"/>
</dbReference>
<gene>
    <name evidence="13 17" type="primary">yidC</name>
    <name evidence="17" type="ORF">RSO01_50930</name>
</gene>
<dbReference type="PANTHER" id="PTHR12428:SF65">
    <property type="entry name" value="CYTOCHROME C OXIDASE ASSEMBLY PROTEIN COX18, MITOCHONDRIAL"/>
    <property type="match status" value="1"/>
</dbReference>
<evidence type="ECO:0000256" key="9">
    <source>
        <dbReference type="ARBA" id="ARBA00023136"/>
    </source>
</evidence>
<dbReference type="AlphaFoldDB" id="A0A512NG56"/>
<comment type="subunit">
    <text evidence="13">Interacts with the Sec translocase complex via SecD. Specifically interacts with transmembrane segments of nascent integral membrane proteins during membrane integration.</text>
</comment>
<feature type="transmembrane region" description="Helical" evidence="13">
    <location>
        <begin position="6"/>
        <end position="24"/>
    </location>
</feature>
<feature type="transmembrane region" description="Helical" evidence="13">
    <location>
        <begin position="503"/>
        <end position="522"/>
    </location>
</feature>
<dbReference type="PANTHER" id="PTHR12428">
    <property type="entry name" value="OXA1"/>
    <property type="match status" value="1"/>
</dbReference>
<feature type="compositionally biased region" description="Polar residues" evidence="14">
    <location>
        <begin position="31"/>
        <end position="41"/>
    </location>
</feature>
<feature type="transmembrane region" description="Helical" evidence="13">
    <location>
        <begin position="440"/>
        <end position="460"/>
    </location>
</feature>
<evidence type="ECO:0000259" key="16">
    <source>
        <dbReference type="Pfam" id="PF14849"/>
    </source>
</evidence>
<dbReference type="InterPro" id="IPR028055">
    <property type="entry name" value="YidC/Oxa/ALB_C"/>
</dbReference>
<feature type="transmembrane region" description="Helical" evidence="13">
    <location>
        <begin position="377"/>
        <end position="396"/>
    </location>
</feature>
<dbReference type="InterPro" id="IPR019998">
    <property type="entry name" value="Membr_insert_YidC"/>
</dbReference>
<dbReference type="InterPro" id="IPR038221">
    <property type="entry name" value="YidC_periplasmic_sf"/>
</dbReference>
<dbReference type="NCBIfam" id="NF002353">
    <property type="entry name" value="PRK01318.1-4"/>
    <property type="match status" value="1"/>
</dbReference>
<dbReference type="NCBIfam" id="TIGR03593">
    <property type="entry name" value="yidC_nterm"/>
    <property type="match status" value="1"/>
</dbReference>
<evidence type="ECO:0000256" key="4">
    <source>
        <dbReference type="ARBA" id="ARBA00022448"/>
    </source>
</evidence>
<evidence type="ECO:0000256" key="10">
    <source>
        <dbReference type="ARBA" id="ARBA00023186"/>
    </source>
</evidence>
<dbReference type="InterPro" id="IPR047196">
    <property type="entry name" value="YidC_ALB_C"/>
</dbReference>
<evidence type="ECO:0000313" key="18">
    <source>
        <dbReference type="Proteomes" id="UP000321058"/>
    </source>
</evidence>
<dbReference type="PRINTS" id="PR01900">
    <property type="entry name" value="YIDCPROTEIN"/>
</dbReference>
<dbReference type="OrthoDB" id="9780552at2"/>
<evidence type="ECO:0000256" key="7">
    <source>
        <dbReference type="ARBA" id="ARBA00022927"/>
    </source>
</evidence>
<dbReference type="GO" id="GO:0005886">
    <property type="term" value="C:plasma membrane"/>
    <property type="evidence" value="ECO:0007669"/>
    <property type="project" value="UniProtKB-SubCell"/>
</dbReference>
<dbReference type="RefSeq" id="WP_147152674.1">
    <property type="nucleotide sequence ID" value="NZ_BKAJ01000090.1"/>
</dbReference>
<dbReference type="NCBIfam" id="TIGR03592">
    <property type="entry name" value="yidC_oxa1_cterm"/>
    <property type="match status" value="1"/>
</dbReference>
<feature type="compositionally biased region" description="Low complexity" evidence="14">
    <location>
        <begin position="588"/>
        <end position="603"/>
    </location>
</feature>
<dbReference type="GO" id="GO:0015031">
    <property type="term" value="P:protein transport"/>
    <property type="evidence" value="ECO:0007669"/>
    <property type="project" value="UniProtKB-KW"/>
</dbReference>
<evidence type="ECO:0000256" key="13">
    <source>
        <dbReference type="HAMAP-Rule" id="MF_01810"/>
    </source>
</evidence>
<evidence type="ECO:0000256" key="12">
    <source>
        <dbReference type="ARBA" id="ARBA00033342"/>
    </source>
</evidence>
<proteinExistence type="inferred from homology"/>
<feature type="region of interest" description="Disordered" evidence="14">
    <location>
        <begin position="29"/>
        <end position="75"/>
    </location>
</feature>
<dbReference type="CDD" id="cd20070">
    <property type="entry name" value="5TM_YidC_Alb3"/>
    <property type="match status" value="1"/>
</dbReference>
<keyword evidence="10 13" id="KW-0143">Chaperone</keyword>
<feature type="region of interest" description="Disordered" evidence="14">
    <location>
        <begin position="586"/>
        <end position="618"/>
    </location>
</feature>
<evidence type="ECO:0000256" key="2">
    <source>
        <dbReference type="ARBA" id="ARBA00010527"/>
    </source>
</evidence>
<dbReference type="PRINTS" id="PR00701">
    <property type="entry name" value="60KDINNERMP"/>
</dbReference>
<comment type="subcellular location">
    <subcellularLocation>
        <location evidence="1">Cell inner membrane</location>
        <topology evidence="1">Multi-pass membrane protein</topology>
    </subcellularLocation>
    <subcellularLocation>
        <location evidence="13">Cell membrane</location>
        <topology evidence="13">Multi-pass membrane protein</topology>
    </subcellularLocation>
</comment>
<dbReference type="Pfam" id="PF14849">
    <property type="entry name" value="YidC_periplas"/>
    <property type="match status" value="1"/>
</dbReference>
<keyword evidence="9 13" id="KW-0472">Membrane</keyword>
<dbReference type="InterPro" id="IPR001708">
    <property type="entry name" value="YidC/ALB3/OXA1/COX18"/>
</dbReference>
<evidence type="ECO:0000256" key="14">
    <source>
        <dbReference type="SAM" id="MobiDB-lite"/>
    </source>
</evidence>
<name>A0A512NG56_9HYPH</name>
<organism evidence="17 18">
    <name type="scientific">Reyranella soli</name>
    <dbReference type="NCBI Taxonomy" id="1230389"/>
    <lineage>
        <taxon>Bacteria</taxon>
        <taxon>Pseudomonadati</taxon>
        <taxon>Pseudomonadota</taxon>
        <taxon>Alphaproteobacteria</taxon>
        <taxon>Hyphomicrobiales</taxon>
        <taxon>Reyranellaceae</taxon>
        <taxon>Reyranella</taxon>
    </lineage>
</organism>
<comment type="function">
    <text evidence="13">Required for the insertion and/or proper folding and/or complex formation of integral membrane proteins into the membrane. Involved in integration of membrane proteins that insert both dependently and independently of the Sec translocase complex, as well as at least some lipoproteins. Aids folding of multispanning membrane proteins.</text>
</comment>
<feature type="domain" description="Membrane insertase YidC N-terminal" evidence="16">
    <location>
        <begin position="88"/>
        <end position="366"/>
    </location>
</feature>
<comment type="similarity">
    <text evidence="2 13">Belongs to the OXA1/ALB3/YidC family. Type 1 subfamily.</text>
</comment>
<dbReference type="GO" id="GO:0051205">
    <property type="term" value="P:protein insertion into membrane"/>
    <property type="evidence" value="ECO:0007669"/>
    <property type="project" value="TreeGrafter"/>
</dbReference>
<keyword evidence="4 13" id="KW-0813">Transport</keyword>
<evidence type="ECO:0000256" key="3">
    <source>
        <dbReference type="ARBA" id="ARBA00015325"/>
    </source>
</evidence>
<dbReference type="GO" id="GO:0032977">
    <property type="term" value="F:membrane insertase activity"/>
    <property type="evidence" value="ECO:0007669"/>
    <property type="project" value="InterPro"/>
</dbReference>
<evidence type="ECO:0000259" key="15">
    <source>
        <dbReference type="Pfam" id="PF02096"/>
    </source>
</evidence>
<dbReference type="Pfam" id="PF02096">
    <property type="entry name" value="60KD_IMP"/>
    <property type="match status" value="1"/>
</dbReference>
<evidence type="ECO:0000256" key="6">
    <source>
        <dbReference type="ARBA" id="ARBA00022692"/>
    </source>
</evidence>
<comment type="caution">
    <text evidence="17">The sequence shown here is derived from an EMBL/GenBank/DDBJ whole genome shotgun (WGS) entry which is preliminary data.</text>
</comment>
<dbReference type="EMBL" id="BKAJ01000090">
    <property type="protein sequence ID" value="GEP57927.1"/>
    <property type="molecule type" value="Genomic_DNA"/>
</dbReference>
<feature type="domain" description="Membrane insertase YidC/Oxa/ALB C-terminal" evidence="15">
    <location>
        <begin position="377"/>
        <end position="577"/>
    </location>
</feature>
<evidence type="ECO:0000256" key="5">
    <source>
        <dbReference type="ARBA" id="ARBA00022475"/>
    </source>
</evidence>
<sequence length="618" mass="68407">MDQKNFIIAIVLSVLIIMGWQYAFPPAKPPVNQQQTASTQNGTAPQAPSGAPGAPGAPGTQGTAQPGAPANQPPQIVSRSEALARSPRVTFDTPELVGSIALKGARIDDVRLVKYRETVDPKSPPVPVLSPVGGEHPYYAEFGWSPADPSIKVPGPDSVWTADKDTVAPGKPVRLTWDNGQGLIFALDISLDEYFMFDVKQSVENKTDKPVTVYPWSLVVRYGEPKAEGIYILHEGPYGVFNNSLKEWGYSDFKDNKQQKIATTGGWVGITDKYWMATLIPDQKQKVDVTIKQTGSGPDLKYQIDYIAPGQAIAPGATATTDAKLFAGAKIVRIISDYETKYGIDKFDLTIDWGWFWFFTKPLFWLLEWLYVHLGNFGLSILILTVIVKAVFFPLANKSYAAMSKMKALQPEMEKLKERYGEDRQRMNQELMQLYRREKVNPAAGCLPIVVQIPVFFALYKVLYTTIEMRHQPFFGWIKDLSAPDPLTILTGFGLFQWHVPEFLHFFNIGIWPLIMGVTMYLQQKLNPAPTDPVQARVFQFLPILFTFMLAPFAAGLVIYWAWSNTLSIAQQYTIMRRHGAQIGGKGKPAVATAAPAPAPATAEGGGGGKKGSKAKKR</sequence>
<evidence type="ECO:0000256" key="1">
    <source>
        <dbReference type="ARBA" id="ARBA00004429"/>
    </source>
</evidence>
<keyword evidence="6 13" id="KW-0812">Transmembrane</keyword>
<dbReference type="HAMAP" id="MF_01810">
    <property type="entry name" value="YidC_type1"/>
    <property type="match status" value="1"/>
</dbReference>
<dbReference type="Proteomes" id="UP000321058">
    <property type="component" value="Unassembled WGS sequence"/>
</dbReference>
<evidence type="ECO:0000313" key="17">
    <source>
        <dbReference type="EMBL" id="GEP57927.1"/>
    </source>
</evidence>
<protein>
    <recommendedName>
        <fullName evidence="3 13">Membrane protein insertase YidC</fullName>
    </recommendedName>
    <alternativeName>
        <fullName evidence="12 13">Foldase YidC</fullName>
    </alternativeName>
    <alternativeName>
        <fullName evidence="11 13">Membrane integrase YidC</fullName>
    </alternativeName>
    <alternativeName>
        <fullName evidence="13">Membrane protein YidC</fullName>
    </alternativeName>
</protein>
<evidence type="ECO:0000256" key="8">
    <source>
        <dbReference type="ARBA" id="ARBA00022989"/>
    </source>
</evidence>
<keyword evidence="8 13" id="KW-1133">Transmembrane helix</keyword>
<feature type="compositionally biased region" description="Low complexity" evidence="14">
    <location>
        <begin position="42"/>
        <end position="75"/>
    </location>
</feature>
<keyword evidence="18" id="KW-1185">Reference proteome</keyword>
<keyword evidence="5 13" id="KW-1003">Cell membrane</keyword>
<keyword evidence="7 13" id="KW-0653">Protein transport</keyword>
<dbReference type="Gene3D" id="2.70.98.90">
    <property type="match status" value="1"/>
</dbReference>
<accession>A0A512NG56</accession>
<evidence type="ECO:0000256" key="11">
    <source>
        <dbReference type="ARBA" id="ARBA00033245"/>
    </source>
</evidence>
<feature type="transmembrane region" description="Helical" evidence="13">
    <location>
        <begin position="542"/>
        <end position="563"/>
    </location>
</feature>
<reference evidence="17 18" key="1">
    <citation type="submission" date="2019-07" db="EMBL/GenBank/DDBJ databases">
        <title>Whole genome shotgun sequence of Reyranella soli NBRC 108950.</title>
        <authorList>
            <person name="Hosoyama A."/>
            <person name="Uohara A."/>
            <person name="Ohji S."/>
            <person name="Ichikawa N."/>
        </authorList>
    </citation>
    <scope>NUCLEOTIDE SEQUENCE [LARGE SCALE GENOMIC DNA]</scope>
    <source>
        <strain evidence="17 18">NBRC 108950</strain>
    </source>
</reference>